<dbReference type="EMBL" id="JYDQ01000169">
    <property type="protein sequence ID" value="KRY12257.1"/>
    <property type="molecule type" value="Genomic_DNA"/>
</dbReference>
<comment type="caution">
    <text evidence="1">The sequence shown here is derived from an EMBL/GenBank/DDBJ whole genome shotgun (WGS) entry which is preliminary data.</text>
</comment>
<dbReference type="Proteomes" id="UP000054783">
    <property type="component" value="Unassembled WGS sequence"/>
</dbReference>
<keyword evidence="2" id="KW-1185">Reference proteome</keyword>
<reference evidence="1 2" key="1">
    <citation type="submission" date="2015-01" db="EMBL/GenBank/DDBJ databases">
        <title>Evolution of Trichinella species and genotypes.</title>
        <authorList>
            <person name="Korhonen P.K."/>
            <person name="Edoardo P."/>
            <person name="Giuseppe L.R."/>
            <person name="Gasser R.B."/>
        </authorList>
    </citation>
    <scope>NUCLEOTIDE SEQUENCE [LARGE SCALE GENOMIC DNA]</scope>
    <source>
        <strain evidence="1">ISS2496</strain>
    </source>
</reference>
<proteinExistence type="predicted"/>
<evidence type="ECO:0000313" key="1">
    <source>
        <dbReference type="EMBL" id="KRY12257.1"/>
    </source>
</evidence>
<organism evidence="1 2">
    <name type="scientific">Trichinella patagoniensis</name>
    <dbReference type="NCBI Taxonomy" id="990121"/>
    <lineage>
        <taxon>Eukaryota</taxon>
        <taxon>Metazoa</taxon>
        <taxon>Ecdysozoa</taxon>
        <taxon>Nematoda</taxon>
        <taxon>Enoplea</taxon>
        <taxon>Dorylaimia</taxon>
        <taxon>Trichinellida</taxon>
        <taxon>Trichinellidae</taxon>
        <taxon>Trichinella</taxon>
    </lineage>
</organism>
<gene>
    <name evidence="1" type="ORF">T12_15533</name>
</gene>
<protein>
    <submittedName>
        <fullName evidence="1">Uncharacterized protein</fullName>
    </submittedName>
</protein>
<evidence type="ECO:0000313" key="2">
    <source>
        <dbReference type="Proteomes" id="UP000054783"/>
    </source>
</evidence>
<sequence>MEDPSYVTGGIMVLGKYSPNEGRGCFPFLCFALMKLCINEVSFGILLIPTLKWTNFSNSSFSLVNSLRVIRSKYGQYSRVLSVWLSVRRCSMSMPGYCTTCPLVLRLCLHSSPFSSSSSSSTVATASAFATGRRSAVDTG</sequence>
<dbReference type="AlphaFoldDB" id="A0A0V0ZI47"/>
<accession>A0A0V0ZI47</accession>
<name>A0A0V0ZI47_9BILA</name>